<dbReference type="EMBL" id="GBRH01193211">
    <property type="protein sequence ID" value="JAE04685.1"/>
    <property type="molecule type" value="Transcribed_RNA"/>
</dbReference>
<sequence>MVTPIETQMVEETSSTIVFTFCNFNISPKFAHEKRVHSNVSCHAHPRSLIIESYEYEADRTVELPNN</sequence>
<dbReference type="AlphaFoldDB" id="A0A0A9EVD4"/>
<organism evidence="1">
    <name type="scientific">Arundo donax</name>
    <name type="common">Giant reed</name>
    <name type="synonym">Donax arundinaceus</name>
    <dbReference type="NCBI Taxonomy" id="35708"/>
    <lineage>
        <taxon>Eukaryota</taxon>
        <taxon>Viridiplantae</taxon>
        <taxon>Streptophyta</taxon>
        <taxon>Embryophyta</taxon>
        <taxon>Tracheophyta</taxon>
        <taxon>Spermatophyta</taxon>
        <taxon>Magnoliopsida</taxon>
        <taxon>Liliopsida</taxon>
        <taxon>Poales</taxon>
        <taxon>Poaceae</taxon>
        <taxon>PACMAD clade</taxon>
        <taxon>Arundinoideae</taxon>
        <taxon>Arundineae</taxon>
        <taxon>Arundo</taxon>
    </lineage>
</organism>
<name>A0A0A9EVD4_ARUDO</name>
<accession>A0A0A9EVD4</accession>
<reference evidence="1" key="1">
    <citation type="submission" date="2014-09" db="EMBL/GenBank/DDBJ databases">
        <authorList>
            <person name="Magalhaes I.L.F."/>
            <person name="Oliveira U."/>
            <person name="Santos F.R."/>
            <person name="Vidigal T.H.D.A."/>
            <person name="Brescovit A.D."/>
            <person name="Santos A.J."/>
        </authorList>
    </citation>
    <scope>NUCLEOTIDE SEQUENCE</scope>
    <source>
        <tissue evidence="1">Shoot tissue taken approximately 20 cm above the soil surface</tissue>
    </source>
</reference>
<evidence type="ECO:0000313" key="1">
    <source>
        <dbReference type="EMBL" id="JAE04685.1"/>
    </source>
</evidence>
<protein>
    <submittedName>
        <fullName evidence="1">Uncharacterized protein</fullName>
    </submittedName>
</protein>
<proteinExistence type="predicted"/>
<reference evidence="1" key="2">
    <citation type="journal article" date="2015" name="Data Brief">
        <title>Shoot transcriptome of the giant reed, Arundo donax.</title>
        <authorList>
            <person name="Barrero R.A."/>
            <person name="Guerrero F.D."/>
            <person name="Moolhuijzen P."/>
            <person name="Goolsby J.A."/>
            <person name="Tidwell J."/>
            <person name="Bellgard S.E."/>
            <person name="Bellgard M.I."/>
        </authorList>
    </citation>
    <scope>NUCLEOTIDE SEQUENCE</scope>
    <source>
        <tissue evidence="1">Shoot tissue taken approximately 20 cm above the soil surface</tissue>
    </source>
</reference>